<proteinExistence type="predicted"/>
<dbReference type="KEGG" id="ifl:C1H71_15820"/>
<evidence type="ECO:0000313" key="1">
    <source>
        <dbReference type="EMBL" id="QBC44857.1"/>
    </source>
</evidence>
<reference evidence="1 2" key="1">
    <citation type="submission" date="2018-01" db="EMBL/GenBank/DDBJ databases">
        <title>Genome sequence of Iodobacter sp. strain PCH194 isolated from Indian Trans-Himalaya.</title>
        <authorList>
            <person name="Kumar V."/>
            <person name="Thakur V."/>
            <person name="Kumar S."/>
            <person name="Singh D."/>
        </authorList>
    </citation>
    <scope>NUCLEOTIDE SEQUENCE [LARGE SCALE GENOMIC DNA]</scope>
    <source>
        <strain evidence="1 2">PCH194</strain>
    </source>
</reference>
<keyword evidence="2" id="KW-1185">Reference proteome</keyword>
<evidence type="ECO:0000313" key="2">
    <source>
        <dbReference type="Proteomes" id="UP000515917"/>
    </source>
</evidence>
<organism evidence="1 2">
    <name type="scientific">Iodobacter fluviatilis</name>
    <dbReference type="NCBI Taxonomy" id="537"/>
    <lineage>
        <taxon>Bacteria</taxon>
        <taxon>Pseudomonadati</taxon>
        <taxon>Pseudomonadota</taxon>
        <taxon>Betaproteobacteria</taxon>
        <taxon>Neisseriales</taxon>
        <taxon>Chitinibacteraceae</taxon>
        <taxon>Iodobacter</taxon>
    </lineage>
</organism>
<dbReference type="EMBL" id="CP025781">
    <property type="protein sequence ID" value="QBC44857.1"/>
    <property type="molecule type" value="Genomic_DNA"/>
</dbReference>
<dbReference type="Proteomes" id="UP000515917">
    <property type="component" value="Chromosome"/>
</dbReference>
<protein>
    <recommendedName>
        <fullName evidence="3">DUF403 domain-containing protein</fullName>
    </recommendedName>
</protein>
<gene>
    <name evidence="1" type="ORF">C1H71_15820</name>
</gene>
<sequence length="203" mass="22502">MLIEHPALRSLAPYFERYQAMLKTVAELGERFHASAQESYVAKVYEKLAELELDLSNLATASGFIRALTPSDSLEIYRYHEENFMLRLAAIVEKSQRLVGMALLLKAEKCEGAAGAGFVIRAVKDNYPDIAVCLERLVALVSKQQKLRHKSPYLYPSLATAVAPECELDDLSRQASVLDELANKVAQELDSLLLAMAAVFALL</sequence>
<name>A0A7G3GBR2_9NEIS</name>
<accession>A0A7G3GBR2</accession>
<evidence type="ECO:0008006" key="3">
    <source>
        <dbReference type="Google" id="ProtNLM"/>
    </source>
</evidence>
<dbReference type="AlphaFoldDB" id="A0A7G3GBR2"/>
<dbReference type="RefSeq" id="WP_130107372.1">
    <property type="nucleotide sequence ID" value="NZ_CP025781.1"/>
</dbReference>